<dbReference type="PROSITE" id="PS00107">
    <property type="entry name" value="PROTEIN_KINASE_ATP"/>
    <property type="match status" value="1"/>
</dbReference>
<evidence type="ECO:0000259" key="8">
    <source>
        <dbReference type="PROSITE" id="PS50011"/>
    </source>
</evidence>
<dbReference type="InterPro" id="IPR011009">
    <property type="entry name" value="Kinase-like_dom_sf"/>
</dbReference>
<evidence type="ECO:0000256" key="3">
    <source>
        <dbReference type="ARBA" id="ARBA00022777"/>
    </source>
</evidence>
<dbReference type="Proteomes" id="UP000006222">
    <property type="component" value="Unassembled WGS sequence"/>
</dbReference>
<dbReference type="Gene3D" id="1.25.40.10">
    <property type="entry name" value="Tetratricopeptide repeat domain"/>
    <property type="match status" value="1"/>
</dbReference>
<dbReference type="InterPro" id="IPR008271">
    <property type="entry name" value="Ser/Thr_kinase_AS"/>
</dbReference>
<dbReference type="InterPro" id="IPR017441">
    <property type="entry name" value="Protein_kinase_ATP_BS"/>
</dbReference>
<feature type="domain" description="Protein kinase" evidence="8">
    <location>
        <begin position="79"/>
        <end position="358"/>
    </location>
</feature>
<comment type="caution">
    <text evidence="9">The sequence shown here is derived from an EMBL/GenBank/DDBJ whole genome shotgun (WGS) entry which is preliminary data.</text>
</comment>
<dbReference type="Gene3D" id="1.10.510.10">
    <property type="entry name" value="Transferase(Phosphotransferase) domain 1"/>
    <property type="match status" value="1"/>
</dbReference>
<keyword evidence="3 9" id="KW-0418">Kinase</keyword>
<proteinExistence type="predicted"/>
<evidence type="ECO:0000256" key="6">
    <source>
        <dbReference type="SAM" id="MobiDB-lite"/>
    </source>
</evidence>
<evidence type="ECO:0000256" key="1">
    <source>
        <dbReference type="ARBA" id="ARBA00022679"/>
    </source>
</evidence>
<accession>F2AXR1</accession>
<dbReference type="GO" id="GO:0004674">
    <property type="term" value="F:protein serine/threonine kinase activity"/>
    <property type="evidence" value="ECO:0007669"/>
    <property type="project" value="TreeGrafter"/>
</dbReference>
<dbReference type="SUPFAM" id="SSF48452">
    <property type="entry name" value="TPR-like"/>
    <property type="match status" value="1"/>
</dbReference>
<dbReference type="InterPro" id="IPR011990">
    <property type="entry name" value="TPR-like_helical_dom_sf"/>
</dbReference>
<dbReference type="RefSeq" id="WP_007328420.1">
    <property type="nucleotide sequence ID" value="NZ_AFAR01000220.1"/>
</dbReference>
<evidence type="ECO:0000256" key="7">
    <source>
        <dbReference type="SAM" id="Phobius"/>
    </source>
</evidence>
<feature type="compositionally biased region" description="Polar residues" evidence="6">
    <location>
        <begin position="62"/>
        <end position="74"/>
    </location>
</feature>
<protein>
    <submittedName>
        <fullName evidence="9">Serine/threonine-protein kinase</fullName>
        <ecNumber evidence="9">2.7.-.-</ecNumber>
    </submittedName>
</protein>
<dbReference type="PANTHER" id="PTHR43289:SF6">
    <property type="entry name" value="SERINE_THREONINE-PROTEIN KINASE NEKL-3"/>
    <property type="match status" value="1"/>
</dbReference>
<evidence type="ECO:0000256" key="5">
    <source>
        <dbReference type="PROSITE-ProRule" id="PRU10141"/>
    </source>
</evidence>
<gene>
    <name evidence="9" type="ORF">RBWH47_00488</name>
</gene>
<name>F2AXR1_RHOBT</name>
<dbReference type="InterPro" id="IPR000719">
    <property type="entry name" value="Prot_kinase_dom"/>
</dbReference>
<feature type="transmembrane region" description="Helical" evidence="7">
    <location>
        <begin position="384"/>
        <end position="406"/>
    </location>
</feature>
<dbReference type="PATRIC" id="fig|991778.3.peg.4781"/>
<dbReference type="PROSITE" id="PS50011">
    <property type="entry name" value="PROTEIN_KINASE_DOM"/>
    <property type="match status" value="1"/>
</dbReference>
<keyword evidence="4 5" id="KW-0067">ATP-binding</keyword>
<dbReference type="GO" id="GO:0005524">
    <property type="term" value="F:ATP binding"/>
    <property type="evidence" value="ECO:0007669"/>
    <property type="project" value="UniProtKB-UniRule"/>
</dbReference>
<keyword evidence="7" id="KW-1133">Transmembrane helix</keyword>
<dbReference type="AlphaFoldDB" id="F2AXR1"/>
<evidence type="ECO:0000256" key="4">
    <source>
        <dbReference type="ARBA" id="ARBA00022840"/>
    </source>
</evidence>
<dbReference type="SUPFAM" id="SSF56112">
    <property type="entry name" value="Protein kinase-like (PK-like)"/>
    <property type="match status" value="1"/>
</dbReference>
<evidence type="ECO:0000313" key="10">
    <source>
        <dbReference type="Proteomes" id="UP000006222"/>
    </source>
</evidence>
<dbReference type="EC" id="2.7.-.-" evidence="9"/>
<dbReference type="Gene3D" id="3.30.200.20">
    <property type="entry name" value="Phosphorylase Kinase, domain 1"/>
    <property type="match status" value="1"/>
</dbReference>
<dbReference type="Pfam" id="PF00069">
    <property type="entry name" value="Pkinase"/>
    <property type="match status" value="1"/>
</dbReference>
<dbReference type="CDD" id="cd14014">
    <property type="entry name" value="STKc_PknB_like"/>
    <property type="match status" value="1"/>
</dbReference>
<keyword evidence="7" id="KW-0472">Membrane</keyword>
<feature type="region of interest" description="Disordered" evidence="6">
    <location>
        <begin position="24"/>
        <end position="76"/>
    </location>
</feature>
<dbReference type="PANTHER" id="PTHR43289">
    <property type="entry name" value="MITOGEN-ACTIVATED PROTEIN KINASE KINASE KINASE 20-RELATED"/>
    <property type="match status" value="1"/>
</dbReference>
<reference evidence="9 10" key="1">
    <citation type="journal article" date="2013" name="Mar. Genomics">
        <title>Expression of sulfatases in Rhodopirellula baltica and the diversity of sulfatases in the genus Rhodopirellula.</title>
        <authorList>
            <person name="Wegner C.E."/>
            <person name="Richter-Heitmann T."/>
            <person name="Klindworth A."/>
            <person name="Klockow C."/>
            <person name="Richter M."/>
            <person name="Achstetter T."/>
            <person name="Glockner F.O."/>
            <person name="Harder J."/>
        </authorList>
    </citation>
    <scope>NUCLEOTIDE SEQUENCE [LARGE SCALE GENOMIC DNA]</scope>
    <source>
        <strain evidence="9 10">WH47</strain>
    </source>
</reference>
<dbReference type="PROSITE" id="PS00108">
    <property type="entry name" value="PROTEIN_KINASE_ST"/>
    <property type="match status" value="1"/>
</dbReference>
<sequence length="812" mass="90920">MTDPNAFFSEPTNRFGIPAVAPIQRPSNCQEQLRDPTAPVSFEEATGHSDCPAPSPARDLSSAKNFAAQETSKGNARRYESLTEVGRGGWGIVEKAVDRHLEREVAIKRFSDCDQVTEQERQRFLHEAKVTSQLQHPGIVPVHEMGDEHDTFYVMKLLDGITLSEFIQQHHQSPRVRQAKTQFQFGESLEPLLQRFVDICNAVAYAHQQGIVHRDLKPCNVMISGFGETVVLDWGLAHSAQQPEAPSPLEPNGTVLGTPAYMSPEQARGETNRINSSSDLYSLGVVLYTIIAGHHPYQGQPVARILQQVRKPSCPDLRTSQPLVPKPLLSIVRKAIASSQHNRYASVEDLGNDVRRFIAGSSVSVHRENMIEKGMRWCRHHQGIAAATALTISGLLIAAIFFGLVIHQSHRAERLARIEAQRAHREAIVNLGEALDATDSWLDELSGSLQFYPGMSAIRSDLLERALRQYDRIAKQNPEITSSILSSNELQEFDLLKSRKQTAQLALLQRVKTQLRLADLHRIIGQTEQARQVYAFAESLLRTHDLDHQSSADLVSTRNSQNAFEVPFELERIHCLTGQLLLQDSSTRPSIERVLSARQWLTQHLGTFAGPSEEQQNAELDLITAKVAATYAQLELAIQTQSDPTILRRLGNTTSFQHAIDVARRLANLRGNVGDRRLAENIQTHLCRQWMQAEAYAKAESGWSQLIADLHRWIDSSPDRIDLLQSYAHALHQRGNCKAKQNKQTEAIADLQSSLQVLEQAQRLTEMTPDQTQRLQQTQQDFDDLRQATTTTTTIGTINNTVSVDTDFDESE</sequence>
<keyword evidence="2 5" id="KW-0547">Nucleotide-binding</keyword>
<evidence type="ECO:0000313" key="9">
    <source>
        <dbReference type="EMBL" id="EGF25606.1"/>
    </source>
</evidence>
<feature type="binding site" evidence="5">
    <location>
        <position position="108"/>
    </location>
    <ligand>
        <name>ATP</name>
        <dbReference type="ChEBI" id="CHEBI:30616"/>
    </ligand>
</feature>
<keyword evidence="7" id="KW-0812">Transmembrane</keyword>
<evidence type="ECO:0000256" key="2">
    <source>
        <dbReference type="ARBA" id="ARBA00022741"/>
    </source>
</evidence>
<organism evidence="9 10">
    <name type="scientific">Rhodopirellula baltica WH47</name>
    <dbReference type="NCBI Taxonomy" id="991778"/>
    <lineage>
        <taxon>Bacteria</taxon>
        <taxon>Pseudomonadati</taxon>
        <taxon>Planctomycetota</taxon>
        <taxon>Planctomycetia</taxon>
        <taxon>Pirellulales</taxon>
        <taxon>Pirellulaceae</taxon>
        <taxon>Rhodopirellula</taxon>
    </lineage>
</organism>
<dbReference type="EMBL" id="AFAR01000220">
    <property type="protein sequence ID" value="EGF25606.1"/>
    <property type="molecule type" value="Genomic_DNA"/>
</dbReference>
<keyword evidence="1 9" id="KW-0808">Transferase</keyword>
<dbReference type="SMART" id="SM00220">
    <property type="entry name" value="S_TKc"/>
    <property type="match status" value="1"/>
</dbReference>